<dbReference type="RefSeq" id="WP_084017909.1">
    <property type="nucleotide sequence ID" value="NZ_FWXS01000008.1"/>
</dbReference>
<feature type="signal peptide" evidence="2">
    <location>
        <begin position="1"/>
        <end position="18"/>
    </location>
</feature>
<dbReference type="OrthoDB" id="5166556at2"/>
<evidence type="ECO:0000313" key="5">
    <source>
        <dbReference type="Proteomes" id="UP000192393"/>
    </source>
</evidence>
<feature type="domain" description="Peptidase A2" evidence="3">
    <location>
        <begin position="47"/>
        <end position="84"/>
    </location>
</feature>
<evidence type="ECO:0000313" key="4">
    <source>
        <dbReference type="EMBL" id="SMC78489.1"/>
    </source>
</evidence>
<dbReference type="AlphaFoldDB" id="A0A1W2BZY9"/>
<keyword evidence="2" id="KW-0732">Signal</keyword>
<dbReference type="STRING" id="1434700.SAMN06296427_10826"/>
<evidence type="ECO:0000256" key="1">
    <source>
        <dbReference type="ARBA" id="ARBA00022801"/>
    </source>
</evidence>
<dbReference type="Proteomes" id="UP000192393">
    <property type="component" value="Unassembled WGS sequence"/>
</dbReference>
<dbReference type="CDD" id="cd05483">
    <property type="entry name" value="retropepsin_like_bacteria"/>
    <property type="match status" value="1"/>
</dbReference>
<dbReference type="PROSITE" id="PS50175">
    <property type="entry name" value="ASP_PROT_RETROV"/>
    <property type="match status" value="1"/>
</dbReference>
<keyword evidence="5" id="KW-1185">Reference proteome</keyword>
<dbReference type="Gene3D" id="2.40.70.10">
    <property type="entry name" value="Acid Proteases"/>
    <property type="match status" value="2"/>
</dbReference>
<keyword evidence="1" id="KW-0378">Hydrolase</keyword>
<proteinExistence type="predicted"/>
<sequence length="299" mass="33268">MSSFQSILLCLISFSVFGQSNSISVVPFTLENNGIYIYCKINETDSLKFLFDTGADGTVINGQSLEKLNLKIDSQTLNIGSNGSNMVDVSSSNTILFGGITATGVPLPIIPYETTQFDGVFGTNLMSKHIIEIDYDKSELRFYEISSYQNDLKSYEKFKIHYVENYPTIKSALWVNGKKYSGFFGLDTGADNTLTISPFYSVKNKFEEKMKKIGLAISQGSDGSKYESPVVLAPEIHLGNKSLYEVPIDLSQSASGVHATKEIAGFYGNSILKRFNIVLDLKNEFIYLKLNKNLYTAFY</sequence>
<feature type="chain" id="PRO_5012303398" evidence="2">
    <location>
        <begin position="19"/>
        <end position="299"/>
    </location>
</feature>
<organism evidence="4 5">
    <name type="scientific">Moheibacter sediminis</name>
    <dbReference type="NCBI Taxonomy" id="1434700"/>
    <lineage>
        <taxon>Bacteria</taxon>
        <taxon>Pseudomonadati</taxon>
        <taxon>Bacteroidota</taxon>
        <taxon>Flavobacteriia</taxon>
        <taxon>Flavobacteriales</taxon>
        <taxon>Weeksellaceae</taxon>
        <taxon>Moheibacter</taxon>
    </lineage>
</organism>
<dbReference type="SUPFAM" id="SSF50630">
    <property type="entry name" value="Acid proteases"/>
    <property type="match status" value="1"/>
</dbReference>
<evidence type="ECO:0000256" key="2">
    <source>
        <dbReference type="SAM" id="SignalP"/>
    </source>
</evidence>
<name>A0A1W2BZY9_9FLAO</name>
<dbReference type="EMBL" id="FWXS01000008">
    <property type="protein sequence ID" value="SMC78489.1"/>
    <property type="molecule type" value="Genomic_DNA"/>
</dbReference>
<dbReference type="InterPro" id="IPR001995">
    <property type="entry name" value="Peptidase_A2_cat"/>
</dbReference>
<keyword evidence="4" id="KW-0645">Protease</keyword>
<reference evidence="5" key="1">
    <citation type="submission" date="2017-04" db="EMBL/GenBank/DDBJ databases">
        <authorList>
            <person name="Varghese N."/>
            <person name="Submissions S."/>
        </authorList>
    </citation>
    <scope>NUCLEOTIDE SEQUENCE [LARGE SCALE GENOMIC DNA]</scope>
    <source>
        <strain evidence="5">CGMCC 1.12708</strain>
    </source>
</reference>
<accession>A0A1W2BZY9</accession>
<evidence type="ECO:0000259" key="3">
    <source>
        <dbReference type="PROSITE" id="PS50175"/>
    </source>
</evidence>
<dbReference type="InterPro" id="IPR034122">
    <property type="entry name" value="Retropepsin-like_bacterial"/>
</dbReference>
<dbReference type="GO" id="GO:0004190">
    <property type="term" value="F:aspartic-type endopeptidase activity"/>
    <property type="evidence" value="ECO:0007669"/>
    <property type="project" value="InterPro"/>
</dbReference>
<dbReference type="Pfam" id="PF13650">
    <property type="entry name" value="Asp_protease_2"/>
    <property type="match status" value="1"/>
</dbReference>
<gene>
    <name evidence="4" type="ORF">SAMN06296427_10826</name>
</gene>
<dbReference type="InterPro" id="IPR021109">
    <property type="entry name" value="Peptidase_aspartic_dom_sf"/>
</dbReference>
<protein>
    <submittedName>
        <fullName evidence="4">Aspartyl protease</fullName>
    </submittedName>
</protein>
<dbReference type="GO" id="GO:0006508">
    <property type="term" value="P:proteolysis"/>
    <property type="evidence" value="ECO:0007669"/>
    <property type="project" value="UniProtKB-KW"/>
</dbReference>